<organism evidence="3">
    <name type="scientific">Nicotiana tabacum</name>
    <name type="common">Common tobacco</name>
    <dbReference type="NCBI Taxonomy" id="4097"/>
    <lineage>
        <taxon>Eukaryota</taxon>
        <taxon>Viridiplantae</taxon>
        <taxon>Streptophyta</taxon>
        <taxon>Embryophyta</taxon>
        <taxon>Tracheophyta</taxon>
        <taxon>Spermatophyta</taxon>
        <taxon>Magnoliopsida</taxon>
        <taxon>eudicotyledons</taxon>
        <taxon>Gunneridae</taxon>
        <taxon>Pentapetalae</taxon>
        <taxon>asterids</taxon>
        <taxon>lamiids</taxon>
        <taxon>Solanales</taxon>
        <taxon>Solanaceae</taxon>
        <taxon>Nicotianoideae</taxon>
        <taxon>Nicotianeae</taxon>
        <taxon>Nicotiana</taxon>
    </lineage>
</organism>
<dbReference type="RefSeq" id="XP_016474764.1">
    <property type="nucleotide sequence ID" value="XM_016619278.1"/>
</dbReference>
<dbReference type="PANTHER" id="PTHR33184:SF72">
    <property type="entry name" value="BETA-1,3-N-ACETYLGLUCOSAMINYLTRANSFERASE FAMILY PROTEIN"/>
    <property type="match status" value="1"/>
</dbReference>
<dbReference type="PANTHER" id="PTHR33184">
    <property type="entry name" value="PROTEIN TAPETUM DETERMINANT 1-LIKE-RELATED"/>
    <property type="match status" value="1"/>
</dbReference>
<dbReference type="AlphaFoldDB" id="A0A1S4ADQ6"/>
<evidence type="ECO:0000256" key="2">
    <source>
        <dbReference type="SAM" id="SignalP"/>
    </source>
</evidence>
<dbReference type="PaxDb" id="4097-A0A1S4ADQ6"/>
<protein>
    <submittedName>
        <fullName evidence="3">Uncharacterized protein</fullName>
    </submittedName>
</protein>
<keyword evidence="1 2" id="KW-0732">Signal</keyword>
<dbReference type="OMA" id="TTVENTC"/>
<accession>A0A1S4ADQ6</accession>
<feature type="chain" id="PRO_5010266639" evidence="2">
    <location>
        <begin position="21"/>
        <end position="142"/>
    </location>
</feature>
<feature type="signal peptide" evidence="2">
    <location>
        <begin position="1"/>
        <end position="20"/>
    </location>
</feature>
<evidence type="ECO:0000313" key="3">
    <source>
        <dbReference type="RefSeq" id="XP_016474764.1"/>
    </source>
</evidence>
<dbReference type="Pfam" id="PF24068">
    <property type="entry name" value="TPD1_C"/>
    <property type="match status" value="1"/>
</dbReference>
<gene>
    <name evidence="3" type="primary">LOC107796490</name>
</gene>
<reference evidence="3" key="1">
    <citation type="submission" date="2025-08" db="UniProtKB">
        <authorList>
            <consortium name="RefSeq"/>
        </authorList>
    </citation>
    <scope>IDENTIFICATION</scope>
</reference>
<dbReference type="InterPro" id="IPR040361">
    <property type="entry name" value="TPD1"/>
</dbReference>
<dbReference type="OrthoDB" id="603213at2759"/>
<evidence type="ECO:0000256" key="1">
    <source>
        <dbReference type="ARBA" id="ARBA00022729"/>
    </source>
</evidence>
<dbReference type="KEGG" id="nta:107796490"/>
<dbReference type="GO" id="GO:0001709">
    <property type="term" value="P:cell fate determination"/>
    <property type="evidence" value="ECO:0000318"/>
    <property type="project" value="GO_Central"/>
</dbReference>
<proteinExistence type="predicted"/>
<name>A0A1S4ADQ6_TOBAC</name>
<sequence length="142" mass="15879">MAAFIKVPGLVLSLAFIAEGIDEGFRCNPGIVISQEKLSRTVNGQEVWNTTVENTCDCVQLHVSLSIPNFDSAVKVNTTVISKSHDDIYDVNGGLPIYPHSGVFFTYAGQNLNVTTNDRTEACSCKYYYREYIFLDFYGFIR</sequence>